<feature type="transmembrane region" description="Helical" evidence="1">
    <location>
        <begin position="362"/>
        <end position="378"/>
    </location>
</feature>
<feature type="transmembrane region" description="Helical" evidence="1">
    <location>
        <begin position="140"/>
        <end position="158"/>
    </location>
</feature>
<gene>
    <name evidence="2" type="ORF">OD750_005715</name>
</gene>
<protein>
    <recommendedName>
        <fullName evidence="4">DUF2029 domain-containing protein</fullName>
    </recommendedName>
</protein>
<evidence type="ECO:0000256" key="1">
    <source>
        <dbReference type="SAM" id="Phobius"/>
    </source>
</evidence>
<feature type="transmembrane region" description="Helical" evidence="1">
    <location>
        <begin position="165"/>
        <end position="197"/>
    </location>
</feature>
<feature type="transmembrane region" description="Helical" evidence="1">
    <location>
        <begin position="203"/>
        <end position="227"/>
    </location>
</feature>
<evidence type="ECO:0008006" key="4">
    <source>
        <dbReference type="Google" id="ProtNLM"/>
    </source>
</evidence>
<proteinExistence type="predicted"/>
<keyword evidence="3" id="KW-1185">Reference proteome</keyword>
<comment type="caution">
    <text evidence="2">The sequence shown here is derived from an EMBL/GenBank/DDBJ whole genome shotgun (WGS) entry which is preliminary data.</text>
</comment>
<evidence type="ECO:0000313" key="2">
    <source>
        <dbReference type="EMBL" id="MDC8012039.1"/>
    </source>
</evidence>
<organism evidence="2 3">
    <name type="scientific">Tahibacter soli</name>
    <dbReference type="NCBI Taxonomy" id="2983605"/>
    <lineage>
        <taxon>Bacteria</taxon>
        <taxon>Pseudomonadati</taxon>
        <taxon>Pseudomonadota</taxon>
        <taxon>Gammaproteobacteria</taxon>
        <taxon>Lysobacterales</taxon>
        <taxon>Rhodanobacteraceae</taxon>
        <taxon>Tahibacter</taxon>
    </lineage>
</organism>
<feature type="transmembrane region" description="Helical" evidence="1">
    <location>
        <begin position="12"/>
        <end position="32"/>
    </location>
</feature>
<keyword evidence="1" id="KW-0812">Transmembrane</keyword>
<feature type="transmembrane region" description="Helical" evidence="1">
    <location>
        <begin position="117"/>
        <end position="134"/>
    </location>
</feature>
<dbReference type="EMBL" id="JAOVZO020000003">
    <property type="protein sequence ID" value="MDC8012039.1"/>
    <property type="molecule type" value="Genomic_DNA"/>
</dbReference>
<feature type="transmembrane region" description="Helical" evidence="1">
    <location>
        <begin position="313"/>
        <end position="331"/>
    </location>
</feature>
<keyword evidence="1" id="KW-1133">Transmembrane helix</keyword>
<reference evidence="2" key="1">
    <citation type="submission" date="2023-02" db="EMBL/GenBank/DDBJ databases">
        <title>Tahibacter soli sp. nov. isolated from soil.</title>
        <authorList>
            <person name="Baek J.H."/>
            <person name="Lee J.K."/>
            <person name="Choi D.G."/>
            <person name="Jeon C.O."/>
        </authorList>
    </citation>
    <scope>NUCLEOTIDE SEQUENCE</scope>
    <source>
        <strain evidence="2">BL</strain>
    </source>
</reference>
<name>A0A9X3YGU5_9GAMM</name>
<accession>A0A9X3YGU5</accession>
<dbReference type="Proteomes" id="UP001139971">
    <property type="component" value="Unassembled WGS sequence"/>
</dbReference>
<sequence length="530" mass="56503">MENAAPPIADRLPVALAAIGAFAFGLAAYLLGQSDNWDLANYHWYDGWAWLTGRGDADLAAAQLQTYFNPLLPAAQYALLSTLPPALGTFALGAVQGLNLALIYVIARALLPERSRVLVVAIACVGTTGATQLGELGATFGDNLLTLLLLGAIALAVGRVDRPRAIAVGLVAGAAVGIKLTVAPFAAGIVIALPLLASGRRDAIALFACAALAALAGFLATGGFWMFELAQRYGNPVFPLFGAWFGGEYAPPGDLRDYRFLPRGTLQWLFYPLAWADTPRIVSEEWFLDLRVPFAFLAVLALPLWWRRAASPRLRYVLVALGIGYLGWLALFGYYRYLAVVEMLAPVVFVAALGAIPVSKKATSIFVGIVLALVAVTTKPPDWGRLPGYGERYVEVAVPDVPDLDRATVIFADNGALAYLVASFPRTTRFVRVGGNLMGPPLPEWGMDREAARRIAAADGPLYALLGNADTARAEAALARHRLMLDANACRSVHANLQHRRPAPTLCALTRDATPAPAGASLDDPPEPRA</sequence>
<dbReference type="AlphaFoldDB" id="A0A9X3YGU5"/>
<feature type="transmembrane region" description="Helical" evidence="1">
    <location>
        <begin position="86"/>
        <end position="105"/>
    </location>
</feature>
<dbReference type="RefSeq" id="WP_263543301.1">
    <property type="nucleotide sequence ID" value="NZ_JAOVZO020000003.1"/>
</dbReference>
<evidence type="ECO:0000313" key="3">
    <source>
        <dbReference type="Proteomes" id="UP001139971"/>
    </source>
</evidence>
<keyword evidence="1" id="KW-0472">Membrane</keyword>